<evidence type="ECO:0000256" key="1">
    <source>
        <dbReference type="SAM" id="MobiDB-lite"/>
    </source>
</evidence>
<feature type="compositionally biased region" description="Pro residues" evidence="1">
    <location>
        <begin position="1"/>
        <end position="23"/>
    </location>
</feature>
<feature type="compositionally biased region" description="Basic and acidic residues" evidence="1">
    <location>
        <begin position="1431"/>
        <end position="1446"/>
    </location>
</feature>
<feature type="region of interest" description="Disordered" evidence="1">
    <location>
        <begin position="1"/>
        <end position="94"/>
    </location>
</feature>
<feature type="compositionally biased region" description="Basic residues" evidence="1">
    <location>
        <begin position="1667"/>
        <end position="1676"/>
    </location>
</feature>
<feature type="compositionally biased region" description="Low complexity" evidence="1">
    <location>
        <begin position="1324"/>
        <end position="1342"/>
    </location>
</feature>
<proteinExistence type="predicted"/>
<protein>
    <submittedName>
        <fullName evidence="2">Uncharacterized protein</fullName>
    </submittedName>
</protein>
<feature type="region of interest" description="Disordered" evidence="1">
    <location>
        <begin position="137"/>
        <end position="185"/>
    </location>
</feature>
<dbReference type="OMA" id="DPLQAVW"/>
<feature type="region of interest" description="Disordered" evidence="1">
    <location>
        <begin position="268"/>
        <end position="350"/>
    </location>
</feature>
<feature type="region of interest" description="Disordered" evidence="1">
    <location>
        <begin position="1114"/>
        <end position="1146"/>
    </location>
</feature>
<organism evidence="2 3">
    <name type="scientific">Neospora caninum (strain Liverpool)</name>
    <dbReference type="NCBI Taxonomy" id="572307"/>
    <lineage>
        <taxon>Eukaryota</taxon>
        <taxon>Sar</taxon>
        <taxon>Alveolata</taxon>
        <taxon>Apicomplexa</taxon>
        <taxon>Conoidasida</taxon>
        <taxon>Coccidia</taxon>
        <taxon>Eucoccidiorida</taxon>
        <taxon>Eimeriorina</taxon>
        <taxon>Sarcocystidae</taxon>
        <taxon>Neospora</taxon>
    </lineage>
</organism>
<feature type="compositionally biased region" description="Basic and acidic residues" evidence="1">
    <location>
        <begin position="383"/>
        <end position="399"/>
    </location>
</feature>
<feature type="compositionally biased region" description="Basic and acidic residues" evidence="1">
    <location>
        <begin position="1506"/>
        <end position="1520"/>
    </location>
</feature>
<feature type="compositionally biased region" description="Basic and acidic residues" evidence="1">
    <location>
        <begin position="1545"/>
        <end position="1574"/>
    </location>
</feature>
<dbReference type="eggNOG" id="ENOG502QYAR">
    <property type="taxonomic scope" value="Eukaryota"/>
</dbReference>
<feature type="compositionally biased region" description="Low complexity" evidence="1">
    <location>
        <begin position="1465"/>
        <end position="1485"/>
    </location>
</feature>
<feature type="compositionally biased region" description="Basic and acidic residues" evidence="1">
    <location>
        <begin position="1229"/>
        <end position="1244"/>
    </location>
</feature>
<feature type="compositionally biased region" description="Low complexity" evidence="1">
    <location>
        <begin position="1274"/>
        <end position="1291"/>
    </location>
</feature>
<feature type="region of interest" description="Disordered" evidence="1">
    <location>
        <begin position="731"/>
        <end position="753"/>
    </location>
</feature>
<feature type="compositionally biased region" description="Low complexity" evidence="1">
    <location>
        <begin position="743"/>
        <end position="753"/>
    </location>
</feature>
<name>F0VBH2_NEOCL</name>
<feature type="compositionally biased region" description="Low complexity" evidence="1">
    <location>
        <begin position="1929"/>
        <end position="1943"/>
    </location>
</feature>
<feature type="compositionally biased region" description="Pro residues" evidence="1">
    <location>
        <begin position="31"/>
        <end position="44"/>
    </location>
</feature>
<feature type="region of interest" description="Disordered" evidence="1">
    <location>
        <begin position="545"/>
        <end position="583"/>
    </location>
</feature>
<dbReference type="EMBL" id="FR823385">
    <property type="protein sequence ID" value="CBZ50956.1"/>
    <property type="molecule type" value="Genomic_DNA"/>
</dbReference>
<feature type="region of interest" description="Disordered" evidence="1">
    <location>
        <begin position="365"/>
        <end position="399"/>
    </location>
</feature>
<dbReference type="Proteomes" id="UP000007494">
    <property type="component" value="Chromosome IX"/>
</dbReference>
<dbReference type="OrthoDB" id="332876at2759"/>
<feature type="compositionally biased region" description="Polar residues" evidence="1">
    <location>
        <begin position="1827"/>
        <end position="1837"/>
    </location>
</feature>
<feature type="compositionally biased region" description="Polar residues" evidence="1">
    <location>
        <begin position="1730"/>
        <end position="1743"/>
    </location>
</feature>
<feature type="compositionally biased region" description="Low complexity" evidence="1">
    <location>
        <begin position="1759"/>
        <end position="1770"/>
    </location>
</feature>
<dbReference type="GeneID" id="13439942"/>
<feature type="compositionally biased region" description="Basic residues" evidence="1">
    <location>
        <begin position="1800"/>
        <end position="1809"/>
    </location>
</feature>
<feature type="compositionally biased region" description="Basic and acidic residues" evidence="1">
    <location>
        <begin position="1408"/>
        <end position="1418"/>
    </location>
</feature>
<feature type="compositionally biased region" description="Gly residues" evidence="1">
    <location>
        <begin position="1202"/>
        <end position="1211"/>
    </location>
</feature>
<evidence type="ECO:0000313" key="2">
    <source>
        <dbReference type="EMBL" id="CBZ50956.1"/>
    </source>
</evidence>
<feature type="compositionally biased region" description="Basic residues" evidence="1">
    <location>
        <begin position="1628"/>
        <end position="1645"/>
    </location>
</feature>
<evidence type="ECO:0000313" key="3">
    <source>
        <dbReference type="Proteomes" id="UP000007494"/>
    </source>
</evidence>
<feature type="compositionally biased region" description="Low complexity" evidence="1">
    <location>
        <begin position="1838"/>
        <end position="1858"/>
    </location>
</feature>
<feature type="compositionally biased region" description="Polar residues" evidence="1">
    <location>
        <begin position="64"/>
        <end position="76"/>
    </location>
</feature>
<feature type="region of interest" description="Disordered" evidence="1">
    <location>
        <begin position="1193"/>
        <end position="1976"/>
    </location>
</feature>
<dbReference type="RefSeq" id="XP_003880989.1">
    <property type="nucleotide sequence ID" value="XM_003880940.1"/>
</dbReference>
<dbReference type="VEuPathDB" id="ToxoDB:NCLIV_040310"/>
<reference evidence="3" key="1">
    <citation type="journal article" date="2012" name="PLoS Pathog.">
        <title>Comparative genomics of the apicomplexan parasites Toxoplasma gondii and Neospora caninum: Coccidia differing in host range and transmission strategy.</title>
        <authorList>
            <person name="Reid A.J."/>
            <person name="Vermont S.J."/>
            <person name="Cotton J.A."/>
            <person name="Harris D."/>
            <person name="Hill-Cawthorne G.A."/>
            <person name="Konen-Waisman S."/>
            <person name="Latham S.M."/>
            <person name="Mourier T."/>
            <person name="Norton R."/>
            <person name="Quail M.A."/>
            <person name="Sanders M."/>
            <person name="Shanmugam D."/>
            <person name="Sohal A."/>
            <person name="Wasmuth J.D."/>
            <person name="Brunk B."/>
            <person name="Grigg M.E."/>
            <person name="Howard J.C."/>
            <person name="Parkinson J."/>
            <person name="Roos D.S."/>
            <person name="Trees A.J."/>
            <person name="Berriman M."/>
            <person name="Pain A."/>
            <person name="Wastling J.M."/>
        </authorList>
    </citation>
    <scope>NUCLEOTIDE SEQUENCE [LARGE SCALE GENOMIC DNA]</scope>
    <source>
        <strain evidence="3">Liverpool</strain>
    </source>
</reference>
<feature type="compositionally biased region" description="Basic and acidic residues" evidence="1">
    <location>
        <begin position="553"/>
        <end position="569"/>
    </location>
</feature>
<keyword evidence="3" id="KW-1185">Reference proteome</keyword>
<sequence>MYPPPSLPGRAPAPPDSAPPPPQGFLRPSPSSFPRPPAYFPAPPAEGGRASGGAQRGAPPPAFFSSQTQFASTYAVASQPLPPPDPHEVFGGRPGAAAFSAVSNTMSAFASFSSSATPGSRRSPTASGARMHATNLAGLRSGVERRQLGPGGSSQSCAPEGLPPKEELASGFGYFGQPRDAEGGFRGYEAERFNPETTDPLSRHPGLSYGAHASLTQVHGHQFPPFSSPFPSSASAACTGVPAGPGFEIETEGGSLAQVYVQGKSRYGVSSQSGQRWGPSDETEGSGAERREGAGSALSSLPPKLQADGYYVPRTGSAQSDFHFSGVRPGHLGGDIPPPPAHADTVPPAMGVPLSQRMQFAADVAAPASSRPLPVACGAAPRSEGREKPDDTADRDRELSCFYDSGRDPRVVYGARSRRAGGSGGEGKATLFDASFPFAGIERGLDLPRTKEDKAEDKRGAALPGDARAAPLVKTEKDAGTSQRSEKLTKEWKPVNLLPLQLEPVDRVDDALHSPLLPDIDSLCDPYTCSSALALEAATPLGSDDEAGFVGSERLEKKRADRDRSRVAEKAQASEAADKTHTQAQGEKKLRFLSCADPLQAVWRLPLERFNPCLLVPRIVCEEEGWLPGTTTLAAYGLPPDLSASLVCELLLDLFFSAAGISCPSASSASPTSSFAPAAFEDPAGDDLGFLSLYDPLLPPSAPALLPPAAARSPFHGSHDSKEDACVWRRSHAPPQKRRESRPGSPFSPLFSSPKQDLFAWPRPTEKPLMAHADAVGLERVELIVSRADESSEKYAFSDDFVSPLLPVSLSSAYSPASAAPSVFARCPSLPQQTLQTGREDEKSAKTPFAAGLVGRAGPGARGGAGADIFTNLKRKSGRDLSSHSFDLLRSQRAKAKSGKPQELPGMALLKFASERDAKRFWLVFSTGNCQAYGYTLLLSPDPSGLAVYTEALASSVSLSELRVRVETLGPFPLQRKAPGVKPLSPSALPLAMALRPSASSAKPVVAECPLVSSESLALAREAAAALNAACRWNAKSQKCEFVFPSEDALLLPCVALHTFPPASDGHTVTALLLAVPTQRLASSAASRKATETREGTQVELRLLPLAVRDLWTKKETRSGSGPAAPATRPLPSGRGAGKAGGAHAALAGSAHLTKSPVPPKETETAGAAAAGEALEAHLNSMFEAASGGQKGLAETDAAAGSGAGDAGVGSGKRRPVEGQSRAGAPLAERPEERTAGKGDEQKGRQPLSLARGAKPPPVVAQRSNVCAAKKRPGAGAAGSVSFVSGAVGSAGALGKGAPGAGAEDAKSDESQGKAPSTQPPDGPSLHPAASPLLSASGAARAVSAPGIRAAAAKSAIGRGGVGGFAGTPQTPDGAPQRGTASLPSLAGKGEGPKGARDGSVGRAAPGARRDEKEKAGPRAEGGGAARAANQRRDPKQEKAKSEGNRRGGPAQGKRGRARRRGSSESDSSSESSESSNSSNSSESSSSDEHSSSSEDEDSRKRKNRGPRDGRSSLGEEKRSPVKKHRLVRHREEETEESEAGSGGGEKHAGQREEKEEKKGARGRERRETGEPRRSASLSSLLSKNEEDGGPPLALFGEDEAEKGDEPERDRSGQGSEEDEDEKLGGAGKRKRPGVTGRGRKRGRGKRDEPAKASTPQPAPTGDTKRRPGRGGRRSTPHSVHLTGERVPAVGEREAGSASATLLASRDEKGVSLKETPLLPAHARLCFSPTRPTTGNASLSSPSRPLISGRSNAGDRCGDSGAAAASSPRARTPEDGTGEGGEDGRGRPRAETPLSAAHSGRTRGSKRRRSEGSLPPRRSIRLRGDGNSASPFSQIPQAPSFPAVPASPPSVSSPASVASGGGAGEMGLLARRGRVPQSPRAGRVGSGSPHSVSLFVDGEGEDASPGAESLSGAASPGSRGDRRKEGRTGDSSGDGVSASGAVVESNTVGRLSGHSPAGDQDGVGFPSKRKGKGARQ</sequence>
<feature type="compositionally biased region" description="Basic residues" evidence="1">
    <location>
        <begin position="1967"/>
        <end position="1976"/>
    </location>
</feature>
<feature type="compositionally biased region" description="Basic and acidic residues" evidence="1">
    <location>
        <begin position="1919"/>
        <end position="1928"/>
    </location>
</feature>
<gene>
    <name evidence="2" type="ORF">NCLIV_040310</name>
</gene>
<dbReference type="InParanoid" id="F0VBH2"/>
<accession>F0VBH2</accession>